<reference evidence="1 2" key="1">
    <citation type="submission" date="2024-03" db="EMBL/GenBank/DDBJ databases">
        <title>Chitinophaga caseinilytica sp. nov., a casein hydrolysing bacterium isolated from forest soil.</title>
        <authorList>
            <person name="Lee D.S."/>
            <person name="Han D.M."/>
            <person name="Baek J.H."/>
            <person name="Choi D.G."/>
            <person name="Jeon J.H."/>
            <person name="Jeon C.O."/>
        </authorList>
    </citation>
    <scope>NUCLEOTIDE SEQUENCE [LARGE SCALE GENOMIC DNA]</scope>
    <source>
        <strain evidence="1 2">KACC 19118</strain>
    </source>
</reference>
<keyword evidence="2" id="KW-1185">Reference proteome</keyword>
<dbReference type="Proteomes" id="UP001449657">
    <property type="component" value="Chromosome"/>
</dbReference>
<dbReference type="EMBL" id="CP150096">
    <property type="protein sequence ID" value="WZN48997.1"/>
    <property type="molecule type" value="Genomic_DNA"/>
</dbReference>
<name>A0ABZ2ZCH2_9BACT</name>
<dbReference type="InterPro" id="IPR025345">
    <property type="entry name" value="DUF4249"/>
</dbReference>
<evidence type="ECO:0000313" key="2">
    <source>
        <dbReference type="Proteomes" id="UP001449657"/>
    </source>
</evidence>
<sequence>MKRIYLLLTLCAVAFPGCIKYISLDVEHEVKPVLNALMYRDSILTAEVSISMTPNTAMPGLRSDAVVKLYENGTFLETLAKNEHEGKTRYVSSRPLKGGTHYRITAEVPGYPMVEGEDVIPGQVIDFTADLEKRPANGANDYFIQLKLNDPPAQRNYYRVRLYSLTQYSNSTPWRRLSNITYLGPELEDLFFGESNLFQYVFDDAMFGGRIRQLPFKTREWYRVIKFELEVSEITRDTYLFMQSAELQRSKNHHAFAEKVTVHNNIRNGLGLVGGIAIGWKELIP</sequence>
<protein>
    <submittedName>
        <fullName evidence="1">DUF4249 domain-containing protein</fullName>
    </submittedName>
</protein>
<dbReference type="RefSeq" id="WP_341843572.1">
    <property type="nucleotide sequence ID" value="NZ_CP149792.1"/>
</dbReference>
<gene>
    <name evidence="1" type="ORF">WJU22_12540</name>
</gene>
<organism evidence="1 2">
    <name type="scientific">Chitinophaga caseinilytica</name>
    <dbReference type="NCBI Taxonomy" id="2267521"/>
    <lineage>
        <taxon>Bacteria</taxon>
        <taxon>Pseudomonadati</taxon>
        <taxon>Bacteroidota</taxon>
        <taxon>Chitinophagia</taxon>
        <taxon>Chitinophagales</taxon>
        <taxon>Chitinophagaceae</taxon>
        <taxon>Chitinophaga</taxon>
    </lineage>
</organism>
<accession>A0ABZ2ZCH2</accession>
<dbReference type="Pfam" id="PF14054">
    <property type="entry name" value="DUF4249"/>
    <property type="match status" value="1"/>
</dbReference>
<proteinExistence type="predicted"/>
<evidence type="ECO:0000313" key="1">
    <source>
        <dbReference type="EMBL" id="WZN48997.1"/>
    </source>
</evidence>